<dbReference type="Pfam" id="PF14413">
    <property type="entry name" value="Thg1C"/>
    <property type="match status" value="1"/>
</dbReference>
<evidence type="ECO:0000256" key="11">
    <source>
        <dbReference type="ARBA" id="ARBA00023134"/>
    </source>
</evidence>
<comment type="catalytic activity">
    <reaction evidence="13 14">
        <text>a 5'-end ribonucleotide-tRNA(His) + GTP + ATP + H2O = a 5'-end phospho-guanosine-ribonucleotide-tRNA(His) + AMP + 2 diphosphate + H(+)</text>
        <dbReference type="Rhea" id="RHEA:54564"/>
        <dbReference type="Rhea" id="RHEA-COMP:14193"/>
        <dbReference type="Rhea" id="RHEA-COMP:14917"/>
        <dbReference type="ChEBI" id="CHEBI:15377"/>
        <dbReference type="ChEBI" id="CHEBI:15378"/>
        <dbReference type="ChEBI" id="CHEBI:30616"/>
        <dbReference type="ChEBI" id="CHEBI:33019"/>
        <dbReference type="ChEBI" id="CHEBI:37565"/>
        <dbReference type="ChEBI" id="CHEBI:138282"/>
        <dbReference type="ChEBI" id="CHEBI:141847"/>
        <dbReference type="ChEBI" id="CHEBI:456215"/>
        <dbReference type="EC" id="2.7.7.79"/>
    </reaction>
</comment>
<feature type="domain" description="tRNAHis guanylyltransferase catalytic" evidence="17">
    <location>
        <begin position="6"/>
        <end position="135"/>
    </location>
</feature>
<evidence type="ECO:0000256" key="9">
    <source>
        <dbReference type="ARBA" id="ARBA00022741"/>
    </source>
</evidence>
<organism evidence="19 20">
    <name type="scientific">Acorus calamus</name>
    <name type="common">Sweet flag</name>
    <dbReference type="NCBI Taxonomy" id="4465"/>
    <lineage>
        <taxon>Eukaryota</taxon>
        <taxon>Viridiplantae</taxon>
        <taxon>Streptophyta</taxon>
        <taxon>Embryophyta</taxon>
        <taxon>Tracheophyta</taxon>
        <taxon>Spermatophyta</taxon>
        <taxon>Magnoliopsida</taxon>
        <taxon>Liliopsida</taxon>
        <taxon>Acoraceae</taxon>
        <taxon>Acorus</taxon>
    </lineage>
</organism>
<evidence type="ECO:0000256" key="10">
    <source>
        <dbReference type="ARBA" id="ARBA00022842"/>
    </source>
</evidence>
<name>A0AAV9C004_ACOCL</name>
<reference evidence="19" key="2">
    <citation type="submission" date="2023-06" db="EMBL/GenBank/DDBJ databases">
        <authorList>
            <person name="Ma L."/>
            <person name="Liu K.-W."/>
            <person name="Li Z."/>
            <person name="Hsiao Y.-Y."/>
            <person name="Qi Y."/>
            <person name="Fu T."/>
            <person name="Tang G."/>
            <person name="Zhang D."/>
            <person name="Sun W.-H."/>
            <person name="Liu D.-K."/>
            <person name="Li Y."/>
            <person name="Chen G.-Z."/>
            <person name="Liu X.-D."/>
            <person name="Liao X.-Y."/>
            <person name="Jiang Y.-T."/>
            <person name="Yu X."/>
            <person name="Hao Y."/>
            <person name="Huang J."/>
            <person name="Zhao X.-W."/>
            <person name="Ke S."/>
            <person name="Chen Y.-Y."/>
            <person name="Wu W.-L."/>
            <person name="Hsu J.-L."/>
            <person name="Lin Y.-F."/>
            <person name="Huang M.-D."/>
            <person name="Li C.-Y."/>
            <person name="Huang L."/>
            <person name="Wang Z.-W."/>
            <person name="Zhao X."/>
            <person name="Zhong W.-Y."/>
            <person name="Peng D.-H."/>
            <person name="Ahmad S."/>
            <person name="Lan S."/>
            <person name="Zhang J.-S."/>
            <person name="Tsai W.-C."/>
            <person name="Van De Peer Y."/>
            <person name="Liu Z.-J."/>
        </authorList>
    </citation>
    <scope>NUCLEOTIDE SEQUENCE</scope>
    <source>
        <strain evidence="19">CP</strain>
        <tissue evidence="19">Leaves</tissue>
    </source>
</reference>
<dbReference type="InterPro" id="IPR024956">
    <property type="entry name" value="tRNAHis_GuaTrfase_cat"/>
</dbReference>
<evidence type="ECO:0000313" key="19">
    <source>
        <dbReference type="EMBL" id="KAK1281658.1"/>
    </source>
</evidence>
<dbReference type="GO" id="GO:0005525">
    <property type="term" value="F:GTP binding"/>
    <property type="evidence" value="ECO:0007669"/>
    <property type="project" value="UniProtKB-UniRule"/>
</dbReference>
<comment type="caution">
    <text evidence="19">The sequence shown here is derived from an EMBL/GenBank/DDBJ whole genome shotgun (WGS) entry which is preliminary data.</text>
</comment>
<feature type="binding site" evidence="16">
    <location>
        <position position="76"/>
    </location>
    <ligand>
        <name>Mg(2+)</name>
        <dbReference type="ChEBI" id="CHEBI:18420"/>
        <label>1</label>
        <note>catalytic</note>
    </ligand>
</feature>
<dbReference type="GO" id="GO:0006400">
    <property type="term" value="P:tRNA modification"/>
    <property type="evidence" value="ECO:0007669"/>
    <property type="project" value="UniProtKB-UniRule"/>
</dbReference>
<dbReference type="PIRSF" id="PIRSF028980">
    <property type="entry name" value="tRNAHis_guanylyltransferase"/>
    <property type="match status" value="1"/>
</dbReference>
<dbReference type="InterPro" id="IPR038469">
    <property type="entry name" value="tRNAHis_GuaTrfase_Thg1_sf"/>
</dbReference>
<feature type="binding site" evidence="16">
    <location>
        <position position="30"/>
    </location>
    <ligand>
        <name>Mg(2+)</name>
        <dbReference type="ChEBI" id="CHEBI:18420"/>
        <label>1</label>
        <note>catalytic</note>
    </ligand>
</feature>
<evidence type="ECO:0000256" key="14">
    <source>
        <dbReference type="PIRNR" id="PIRNR028980"/>
    </source>
</evidence>
<comment type="function">
    <text evidence="1 14">Adds a GMP to the 5'-end of tRNA(His) after transcription and RNase P cleavage.</text>
</comment>
<keyword evidence="11 14" id="KW-0342">GTP-binding</keyword>
<feature type="binding site" evidence="15">
    <location>
        <begin position="75"/>
        <end position="76"/>
    </location>
    <ligand>
        <name>GTP</name>
        <dbReference type="ChEBI" id="CHEBI:37565"/>
    </ligand>
</feature>
<comment type="cofactor">
    <cofactor evidence="16">
        <name>Mg(2+)</name>
        <dbReference type="ChEBI" id="CHEBI:18420"/>
    </cofactor>
    <text evidence="16">Binds 2 magnesium ions per subunit.</text>
</comment>
<gene>
    <name evidence="19" type="primary">THG1</name>
    <name evidence="19" type="ORF">QJS10_CPB22g00868</name>
</gene>
<keyword evidence="5 14" id="KW-0808">Transferase</keyword>
<evidence type="ECO:0000256" key="5">
    <source>
        <dbReference type="ARBA" id="ARBA00022679"/>
    </source>
</evidence>
<evidence type="ECO:0000259" key="18">
    <source>
        <dbReference type="Pfam" id="PF14413"/>
    </source>
</evidence>
<proteinExistence type="inferred from homology"/>
<dbReference type="Proteomes" id="UP001180020">
    <property type="component" value="Unassembled WGS sequence"/>
</dbReference>
<evidence type="ECO:0000256" key="13">
    <source>
        <dbReference type="ARBA" id="ARBA00047281"/>
    </source>
</evidence>
<dbReference type="PANTHER" id="PTHR12729:SF6">
    <property type="entry name" value="TRNA(HIS) GUANYLYLTRANSFERASE-RELATED"/>
    <property type="match status" value="1"/>
</dbReference>
<evidence type="ECO:0000256" key="12">
    <source>
        <dbReference type="ARBA" id="ARBA00023242"/>
    </source>
</evidence>
<comment type="similarity">
    <text evidence="3 14">Belongs to the tRNA(His) guanylyltransferase family.</text>
</comment>
<feature type="domain" description="Thg1 C-terminal" evidence="18">
    <location>
        <begin position="139"/>
        <end position="245"/>
    </location>
</feature>
<keyword evidence="8 14" id="KW-0479">Metal-binding</keyword>
<sequence>MANSKYEYVKKFELDDRLPPSNWLVVRIDGCSFHRFSAIHEFEKPNDECALNLMNACASAMLEQFPDIVFAYGVSDEYSFILKEATEMFQRRASKILSITVSFFTSVYVMKWKDFFPQKELMYPPSFDGRVVCYPKVKIILDYLAWRQVDCHINNQYNTCFWMLVKSGTTEYEAQQVLKGTQKQEKNDLLFEKFGINYNTLPAIFRKGSCVYREMVEEVGKFDRNGCPVKRTRKKVTVGHFDIIKTDFWREHPYILEDNYINASGIKQL</sequence>
<accession>A0AAV9C004</accession>
<comment type="subcellular location">
    <subcellularLocation>
        <location evidence="2">Nucleus</location>
    </subcellularLocation>
</comment>
<evidence type="ECO:0000256" key="8">
    <source>
        <dbReference type="ARBA" id="ARBA00022723"/>
    </source>
</evidence>
<protein>
    <recommendedName>
        <fullName evidence="4 14">tRNA(His) guanylyltransferase</fullName>
        <ecNumber evidence="4 14">2.7.7.79</ecNumber>
    </recommendedName>
    <alternativeName>
        <fullName evidence="14">tRNA-histidine guanylyltransferase</fullName>
    </alternativeName>
</protein>
<dbReference type="InterPro" id="IPR007537">
    <property type="entry name" value="tRNAHis_GuaTrfase_Thg1"/>
</dbReference>
<reference evidence="19" key="1">
    <citation type="journal article" date="2023" name="Nat. Commun.">
        <title>Diploid and tetraploid genomes of Acorus and the evolution of monocots.</title>
        <authorList>
            <person name="Ma L."/>
            <person name="Liu K.W."/>
            <person name="Li Z."/>
            <person name="Hsiao Y.Y."/>
            <person name="Qi Y."/>
            <person name="Fu T."/>
            <person name="Tang G.D."/>
            <person name="Zhang D."/>
            <person name="Sun W.H."/>
            <person name="Liu D.K."/>
            <person name="Li Y."/>
            <person name="Chen G.Z."/>
            <person name="Liu X.D."/>
            <person name="Liao X.Y."/>
            <person name="Jiang Y.T."/>
            <person name="Yu X."/>
            <person name="Hao Y."/>
            <person name="Huang J."/>
            <person name="Zhao X.W."/>
            <person name="Ke S."/>
            <person name="Chen Y.Y."/>
            <person name="Wu W.L."/>
            <person name="Hsu J.L."/>
            <person name="Lin Y.F."/>
            <person name="Huang M.D."/>
            <person name="Li C.Y."/>
            <person name="Huang L."/>
            <person name="Wang Z.W."/>
            <person name="Zhao X."/>
            <person name="Zhong W.Y."/>
            <person name="Peng D.H."/>
            <person name="Ahmad S."/>
            <person name="Lan S."/>
            <person name="Zhang J.S."/>
            <person name="Tsai W.C."/>
            <person name="Van de Peer Y."/>
            <person name="Liu Z.J."/>
        </authorList>
    </citation>
    <scope>NUCLEOTIDE SEQUENCE</scope>
    <source>
        <strain evidence="19">CP</strain>
    </source>
</reference>
<dbReference type="EC" id="2.7.7.79" evidence="4 14"/>
<feature type="binding site" evidence="16">
    <location>
        <position position="29"/>
    </location>
    <ligand>
        <name>Mg(2+)</name>
        <dbReference type="ChEBI" id="CHEBI:18420"/>
        <label>2</label>
        <note>catalytic</note>
    </ligand>
</feature>
<dbReference type="AlphaFoldDB" id="A0AAV9C004"/>
<dbReference type="Gene3D" id="3.30.70.3000">
    <property type="match status" value="1"/>
</dbReference>
<keyword evidence="7 14" id="KW-0548">Nucleotidyltransferase</keyword>
<keyword evidence="10 14" id="KW-0460">Magnesium</keyword>
<dbReference type="GO" id="GO:0005654">
    <property type="term" value="C:nucleoplasm"/>
    <property type="evidence" value="ECO:0007669"/>
    <property type="project" value="UniProtKB-ARBA"/>
</dbReference>
<evidence type="ECO:0000256" key="16">
    <source>
        <dbReference type="PIRSR" id="PIRSR028980-2"/>
    </source>
</evidence>
<feature type="binding site" evidence="16">
    <location>
        <position position="29"/>
    </location>
    <ligand>
        <name>Mg(2+)</name>
        <dbReference type="ChEBI" id="CHEBI:18420"/>
        <label>1</label>
        <note>catalytic</note>
    </ligand>
</feature>
<keyword evidence="20" id="KW-1185">Reference proteome</keyword>
<dbReference type="Pfam" id="PF04446">
    <property type="entry name" value="Thg1"/>
    <property type="match status" value="1"/>
</dbReference>
<keyword evidence="6 14" id="KW-0819">tRNA processing</keyword>
<evidence type="ECO:0000256" key="1">
    <source>
        <dbReference type="ARBA" id="ARBA00002939"/>
    </source>
</evidence>
<evidence type="ECO:0000256" key="2">
    <source>
        <dbReference type="ARBA" id="ARBA00004123"/>
    </source>
</evidence>
<feature type="binding site" evidence="16">
    <location>
        <position position="76"/>
    </location>
    <ligand>
        <name>Mg(2+)</name>
        <dbReference type="ChEBI" id="CHEBI:18420"/>
        <label>2</label>
        <note>catalytic</note>
    </ligand>
</feature>
<keyword evidence="9 14" id="KW-0547">Nucleotide-binding</keyword>
<keyword evidence="12" id="KW-0539">Nucleus</keyword>
<evidence type="ECO:0000256" key="6">
    <source>
        <dbReference type="ARBA" id="ARBA00022694"/>
    </source>
</evidence>
<dbReference type="EMBL" id="JAUJYO010000022">
    <property type="protein sequence ID" value="KAK1281658.1"/>
    <property type="molecule type" value="Genomic_DNA"/>
</dbReference>
<dbReference type="PANTHER" id="PTHR12729">
    <property type="entry name" value="TRNA(HIS) GUANYLYLTRANSFERASE-RELATED"/>
    <property type="match status" value="1"/>
</dbReference>
<dbReference type="FunFam" id="3.30.70.3000:FF:000002">
    <property type="entry name" value="tRNA(His) guanylyltransferase 1"/>
    <property type="match status" value="1"/>
</dbReference>
<evidence type="ECO:0000313" key="20">
    <source>
        <dbReference type="Proteomes" id="UP001180020"/>
    </source>
</evidence>
<dbReference type="InterPro" id="IPR025845">
    <property type="entry name" value="Thg1_C_dom"/>
</dbReference>
<evidence type="ECO:0000256" key="7">
    <source>
        <dbReference type="ARBA" id="ARBA00022695"/>
    </source>
</evidence>
<dbReference type="GO" id="GO:0008193">
    <property type="term" value="F:tRNA guanylyltransferase activity"/>
    <property type="evidence" value="ECO:0007669"/>
    <property type="project" value="UniProtKB-UniRule"/>
</dbReference>
<evidence type="ECO:0000259" key="17">
    <source>
        <dbReference type="Pfam" id="PF04446"/>
    </source>
</evidence>
<evidence type="ECO:0000256" key="3">
    <source>
        <dbReference type="ARBA" id="ARBA00010113"/>
    </source>
</evidence>
<feature type="binding site" evidence="15">
    <location>
        <begin position="29"/>
        <end position="34"/>
    </location>
    <ligand>
        <name>GTP</name>
        <dbReference type="ChEBI" id="CHEBI:37565"/>
    </ligand>
</feature>
<dbReference type="GO" id="GO:0000287">
    <property type="term" value="F:magnesium ion binding"/>
    <property type="evidence" value="ECO:0007669"/>
    <property type="project" value="UniProtKB-UniRule"/>
</dbReference>
<evidence type="ECO:0000256" key="4">
    <source>
        <dbReference type="ARBA" id="ARBA00012511"/>
    </source>
</evidence>
<evidence type="ECO:0000256" key="15">
    <source>
        <dbReference type="PIRSR" id="PIRSR028980-1"/>
    </source>
</evidence>